<dbReference type="EMBL" id="KZ502422">
    <property type="protein sequence ID" value="PKU79723.1"/>
    <property type="molecule type" value="Genomic_DNA"/>
</dbReference>
<dbReference type="AlphaFoldDB" id="A0A2I0WVQ1"/>
<dbReference type="PANTHER" id="PTHR47370">
    <property type="entry name" value="ACYL-COA N-ACYLTRANSFERASES (NAT) SUPERFAMILY PROTEIN"/>
    <property type="match status" value="1"/>
</dbReference>
<dbReference type="Gene3D" id="3.40.630.30">
    <property type="match status" value="1"/>
</dbReference>
<feature type="domain" description="N-acetyltransferase" evidence="1">
    <location>
        <begin position="10"/>
        <end position="192"/>
    </location>
</feature>
<dbReference type="SUPFAM" id="SSF55729">
    <property type="entry name" value="Acyl-CoA N-acyltransferases (Nat)"/>
    <property type="match status" value="1"/>
</dbReference>
<dbReference type="InterPro" id="IPR000182">
    <property type="entry name" value="GNAT_dom"/>
</dbReference>
<dbReference type="GO" id="GO:0016747">
    <property type="term" value="F:acyltransferase activity, transferring groups other than amino-acyl groups"/>
    <property type="evidence" value="ECO:0007669"/>
    <property type="project" value="InterPro"/>
</dbReference>
<dbReference type="PANTHER" id="PTHR47370:SF10">
    <property type="entry name" value="N-ACETYLTRANSFERASE HLS1-RELATED"/>
    <property type="match status" value="1"/>
</dbReference>
<evidence type="ECO:0000313" key="2">
    <source>
        <dbReference type="EMBL" id="PKU79723.1"/>
    </source>
</evidence>
<name>A0A2I0WVQ1_9ASPA</name>
<accession>A0A2I0WVQ1</accession>
<keyword evidence="3" id="KW-1185">Reference proteome</keyword>
<dbReference type="FunFam" id="3.40.630.30:FF:000116">
    <property type="entry name" value="Putative N-acetyltransferase HLS1"/>
    <property type="match status" value="1"/>
</dbReference>
<evidence type="ECO:0000313" key="3">
    <source>
        <dbReference type="Proteomes" id="UP000233837"/>
    </source>
</evidence>
<gene>
    <name evidence="2" type="ORF">MA16_Dca010951</name>
</gene>
<dbReference type="InterPro" id="IPR052810">
    <property type="entry name" value="Plant_NAT"/>
</dbReference>
<reference evidence="2 3" key="1">
    <citation type="journal article" date="2016" name="Sci. Rep.">
        <title>The Dendrobium catenatum Lindl. genome sequence provides insights into polysaccharide synthase, floral development and adaptive evolution.</title>
        <authorList>
            <person name="Zhang G.Q."/>
            <person name="Xu Q."/>
            <person name="Bian C."/>
            <person name="Tsai W.C."/>
            <person name="Yeh C.M."/>
            <person name="Liu K.W."/>
            <person name="Yoshida K."/>
            <person name="Zhang L.S."/>
            <person name="Chang S.B."/>
            <person name="Chen F."/>
            <person name="Shi Y."/>
            <person name="Su Y.Y."/>
            <person name="Zhang Y.Q."/>
            <person name="Chen L.J."/>
            <person name="Yin Y."/>
            <person name="Lin M."/>
            <person name="Huang H."/>
            <person name="Deng H."/>
            <person name="Wang Z.W."/>
            <person name="Zhu S.L."/>
            <person name="Zhao X."/>
            <person name="Deng C."/>
            <person name="Niu S.C."/>
            <person name="Huang J."/>
            <person name="Wang M."/>
            <person name="Liu G.H."/>
            <person name="Yang H.J."/>
            <person name="Xiao X.J."/>
            <person name="Hsiao Y.Y."/>
            <person name="Wu W.L."/>
            <person name="Chen Y.Y."/>
            <person name="Mitsuda N."/>
            <person name="Ohme-Takagi M."/>
            <person name="Luo Y.B."/>
            <person name="Van de Peer Y."/>
            <person name="Liu Z.J."/>
        </authorList>
    </citation>
    <scope>NUCLEOTIDE SEQUENCE [LARGE SCALE GENOMIC DNA]</scope>
    <source>
        <tissue evidence="2">The whole plant</tissue>
    </source>
</reference>
<dbReference type="CDD" id="cd04301">
    <property type="entry name" value="NAT_SF"/>
    <property type="match status" value="1"/>
</dbReference>
<dbReference type="Pfam" id="PF00583">
    <property type="entry name" value="Acetyltransf_1"/>
    <property type="match status" value="1"/>
</dbReference>
<dbReference type="Proteomes" id="UP000233837">
    <property type="component" value="Unassembled WGS sequence"/>
</dbReference>
<proteinExistence type="predicted"/>
<protein>
    <recommendedName>
        <fullName evidence="1">N-acetyltransferase domain-containing protein</fullName>
    </recommendedName>
</protein>
<dbReference type="PROSITE" id="PS51186">
    <property type="entry name" value="GNAT"/>
    <property type="match status" value="1"/>
</dbReference>
<dbReference type="InterPro" id="IPR016181">
    <property type="entry name" value="Acyl_CoA_acyltransferase"/>
</dbReference>
<reference evidence="2 3" key="2">
    <citation type="journal article" date="2017" name="Nature">
        <title>The Apostasia genome and the evolution of orchids.</title>
        <authorList>
            <person name="Zhang G.Q."/>
            <person name="Liu K.W."/>
            <person name="Li Z."/>
            <person name="Lohaus R."/>
            <person name="Hsiao Y.Y."/>
            <person name="Niu S.C."/>
            <person name="Wang J.Y."/>
            <person name="Lin Y.C."/>
            <person name="Xu Q."/>
            <person name="Chen L.J."/>
            <person name="Yoshida K."/>
            <person name="Fujiwara S."/>
            <person name="Wang Z.W."/>
            <person name="Zhang Y.Q."/>
            <person name="Mitsuda N."/>
            <person name="Wang M."/>
            <person name="Liu G.H."/>
            <person name="Pecoraro L."/>
            <person name="Huang H.X."/>
            <person name="Xiao X.J."/>
            <person name="Lin M."/>
            <person name="Wu X.Y."/>
            <person name="Wu W.L."/>
            <person name="Chen Y.Y."/>
            <person name="Chang S.B."/>
            <person name="Sakamoto S."/>
            <person name="Ohme-Takagi M."/>
            <person name="Yagi M."/>
            <person name="Zeng S.J."/>
            <person name="Shen C.Y."/>
            <person name="Yeh C.M."/>
            <person name="Luo Y.B."/>
            <person name="Tsai W.C."/>
            <person name="Van de Peer Y."/>
            <person name="Liu Z.J."/>
        </authorList>
    </citation>
    <scope>NUCLEOTIDE SEQUENCE [LARGE SCALE GENOMIC DNA]</scope>
    <source>
        <tissue evidence="2">The whole plant</tissue>
    </source>
</reference>
<dbReference type="OrthoDB" id="41532at2759"/>
<sequence>MRMREDIVRVVVREFEPERDKEAVEVLEKTCEVGPSGKMSLFTDLLGDPLCRVRHSPSFFMLVAETCGSQIVGVVRGCIKTVTCGKKPLRSPSGAKQYTPIYTKLAYLLGLRVSPAYRRMGIGLTLVQKMEEWFRSKGAEYSYIATDIDNEASISLFTLRSGYTKFRTPSILVHPVFAHRFPLHYRALRLLPLSPSDAELLYRRRLSTTEFFPRDIGSILHNPLSLGTYLALPSDYPWTGLDSFLAEPPASWAVLSVWNCKALFRLEVRGAGKWRRWLSKATRAIDKALPCFRIPSVPDVFRPFGMYLMYGIEGEGKDAAEMVRVLCRHVHNMARKGGCAAVAAEVAAEEPLKKGIPYWRRMSCAEDLWCVKRLAEEYSDGAVGDWTKAAPGKSIFVDPREF</sequence>
<evidence type="ECO:0000259" key="1">
    <source>
        <dbReference type="PROSITE" id="PS51186"/>
    </source>
</evidence>
<organism evidence="2 3">
    <name type="scientific">Dendrobium catenatum</name>
    <dbReference type="NCBI Taxonomy" id="906689"/>
    <lineage>
        <taxon>Eukaryota</taxon>
        <taxon>Viridiplantae</taxon>
        <taxon>Streptophyta</taxon>
        <taxon>Embryophyta</taxon>
        <taxon>Tracheophyta</taxon>
        <taxon>Spermatophyta</taxon>
        <taxon>Magnoliopsida</taxon>
        <taxon>Liliopsida</taxon>
        <taxon>Asparagales</taxon>
        <taxon>Orchidaceae</taxon>
        <taxon>Epidendroideae</taxon>
        <taxon>Malaxideae</taxon>
        <taxon>Dendrobiinae</taxon>
        <taxon>Dendrobium</taxon>
    </lineage>
</organism>